<dbReference type="InterPro" id="IPR029044">
    <property type="entry name" value="Nucleotide-diphossugar_trans"/>
</dbReference>
<evidence type="ECO:0000256" key="9">
    <source>
        <dbReference type="SAM" id="Phobius"/>
    </source>
</evidence>
<protein>
    <submittedName>
        <fullName evidence="10">Glycosyltransferase family 2 protein</fullName>
    </submittedName>
</protein>
<keyword evidence="6 9" id="KW-0812">Transmembrane</keyword>
<keyword evidence="4" id="KW-0328">Glycosyltransferase</keyword>
<feature type="transmembrane region" description="Helical" evidence="9">
    <location>
        <begin position="311"/>
        <end position="334"/>
    </location>
</feature>
<dbReference type="GO" id="GO:0006679">
    <property type="term" value="P:glucosylceramide biosynthetic process"/>
    <property type="evidence" value="ECO:0007669"/>
    <property type="project" value="TreeGrafter"/>
</dbReference>
<accession>A0A951QUY5</accession>
<dbReference type="Pfam" id="PF13641">
    <property type="entry name" value="Glyco_tranf_2_3"/>
    <property type="match status" value="1"/>
</dbReference>
<name>A0A951QUY5_9CYAN</name>
<comment type="caution">
    <text evidence="10">The sequence shown here is derived from an EMBL/GenBank/DDBJ whole genome shotgun (WGS) entry which is preliminary data.</text>
</comment>
<dbReference type="PANTHER" id="PTHR12726">
    <property type="entry name" value="CERAMIDE GLUCOSYLTRANSFERASE"/>
    <property type="match status" value="1"/>
</dbReference>
<dbReference type="GO" id="GO:0016020">
    <property type="term" value="C:membrane"/>
    <property type="evidence" value="ECO:0007669"/>
    <property type="project" value="UniProtKB-SubCell"/>
</dbReference>
<comment type="pathway">
    <text evidence="3">Sphingolipid metabolism.</text>
</comment>
<proteinExistence type="predicted"/>
<organism evidence="10 11">
    <name type="scientific">Cyanomargarita calcarea GSE-NOS-MK-12-04C</name>
    <dbReference type="NCBI Taxonomy" id="2839659"/>
    <lineage>
        <taxon>Bacteria</taxon>
        <taxon>Bacillati</taxon>
        <taxon>Cyanobacteriota</taxon>
        <taxon>Cyanophyceae</taxon>
        <taxon>Nostocales</taxon>
        <taxon>Cyanomargaritaceae</taxon>
        <taxon>Cyanomargarita</taxon>
    </lineage>
</organism>
<evidence type="ECO:0000256" key="5">
    <source>
        <dbReference type="ARBA" id="ARBA00022679"/>
    </source>
</evidence>
<evidence type="ECO:0000256" key="4">
    <source>
        <dbReference type="ARBA" id="ARBA00022676"/>
    </source>
</evidence>
<evidence type="ECO:0000256" key="6">
    <source>
        <dbReference type="ARBA" id="ARBA00022692"/>
    </source>
</evidence>
<comment type="pathway">
    <text evidence="2">Lipid metabolism; sphingolipid metabolism.</text>
</comment>
<evidence type="ECO:0000256" key="2">
    <source>
        <dbReference type="ARBA" id="ARBA00004760"/>
    </source>
</evidence>
<dbReference type="InterPro" id="IPR025993">
    <property type="entry name" value="Ceramide_glucosylTrfase"/>
</dbReference>
<dbReference type="EMBL" id="JAHHGZ010000041">
    <property type="protein sequence ID" value="MBW4671215.1"/>
    <property type="molecule type" value="Genomic_DNA"/>
</dbReference>
<feature type="transmembrane region" description="Helical" evidence="9">
    <location>
        <begin position="354"/>
        <end position="374"/>
    </location>
</feature>
<sequence>MHELAISLSKSLLGYLAIQVFFTVLFLIYLRSPQKHLLPDGSLPKTAVILCLRGASPFLSKCLQGLLNQDYPDYDLKLIVDSQEDAAWEIAHDIILEQQATNVQVSVLRIPRPNCSLKCSSLVQAVSDLDDSYKVVALLDADTIPHPNWLRELVGPLNNPKVGATTGSRWYAATGSWASLVRYLWNVATVVQMYVFGGSWGGTLAVKTELLHQTGLVDRWGRAFCEDIPIRRALGKKKMKVKLVPSLIMVNREDCDLSGLVDLLKRQLLCYRLYHPSWWGVVSDAISSVVVPIVVFALLVTALLTAQWDTAAVLLASFGSYTVGLILLAIALDIGVSQVVSKYGEPVTELSPETLIRMFIAVPLTQWVYGLAMLSSLWMPKVRWCGVTYLIKGPWNIRLVQYRPYPLLDPPVDGKTSV</sequence>
<dbReference type="SUPFAM" id="SSF53448">
    <property type="entry name" value="Nucleotide-diphospho-sugar transferases"/>
    <property type="match status" value="1"/>
</dbReference>
<reference evidence="10" key="1">
    <citation type="submission" date="2021-05" db="EMBL/GenBank/DDBJ databases">
        <authorList>
            <person name="Pietrasiak N."/>
            <person name="Ward R."/>
            <person name="Stajich J.E."/>
            <person name="Kurbessoian T."/>
        </authorList>
    </citation>
    <scope>NUCLEOTIDE SEQUENCE</scope>
    <source>
        <strain evidence="10">GSE-NOS-MK-12-04C</strain>
    </source>
</reference>
<gene>
    <name evidence="10" type="ORF">KME60_28280</name>
</gene>
<evidence type="ECO:0000313" key="11">
    <source>
        <dbReference type="Proteomes" id="UP000729701"/>
    </source>
</evidence>
<dbReference type="AlphaFoldDB" id="A0A951QUY5"/>
<dbReference type="GO" id="GO:0008120">
    <property type="term" value="F:ceramide glucosyltransferase activity"/>
    <property type="evidence" value="ECO:0007669"/>
    <property type="project" value="TreeGrafter"/>
</dbReference>
<dbReference type="PANTHER" id="PTHR12726:SF0">
    <property type="entry name" value="CERAMIDE GLUCOSYLTRANSFERASE"/>
    <property type="match status" value="1"/>
</dbReference>
<evidence type="ECO:0000256" key="7">
    <source>
        <dbReference type="ARBA" id="ARBA00022989"/>
    </source>
</evidence>
<keyword evidence="5" id="KW-0808">Transferase</keyword>
<feature type="transmembrane region" description="Helical" evidence="9">
    <location>
        <begin position="278"/>
        <end position="304"/>
    </location>
</feature>
<keyword evidence="7 9" id="KW-1133">Transmembrane helix</keyword>
<dbReference type="Proteomes" id="UP000729701">
    <property type="component" value="Unassembled WGS sequence"/>
</dbReference>
<evidence type="ECO:0000313" key="10">
    <source>
        <dbReference type="EMBL" id="MBW4671215.1"/>
    </source>
</evidence>
<evidence type="ECO:0000256" key="1">
    <source>
        <dbReference type="ARBA" id="ARBA00004141"/>
    </source>
</evidence>
<feature type="transmembrane region" description="Helical" evidence="9">
    <location>
        <begin position="12"/>
        <end position="30"/>
    </location>
</feature>
<dbReference type="CDD" id="cd00761">
    <property type="entry name" value="Glyco_tranf_GTA_type"/>
    <property type="match status" value="1"/>
</dbReference>
<comment type="subcellular location">
    <subcellularLocation>
        <location evidence="1">Membrane</location>
        <topology evidence="1">Multi-pass membrane protein</topology>
    </subcellularLocation>
</comment>
<dbReference type="Gene3D" id="3.90.550.10">
    <property type="entry name" value="Spore Coat Polysaccharide Biosynthesis Protein SpsA, Chain A"/>
    <property type="match status" value="1"/>
</dbReference>
<evidence type="ECO:0000256" key="8">
    <source>
        <dbReference type="ARBA" id="ARBA00023136"/>
    </source>
</evidence>
<keyword evidence="8 9" id="KW-0472">Membrane</keyword>
<evidence type="ECO:0000256" key="3">
    <source>
        <dbReference type="ARBA" id="ARBA00004991"/>
    </source>
</evidence>
<reference evidence="10" key="2">
    <citation type="journal article" date="2022" name="Microbiol. Resour. Announc.">
        <title>Metagenome Sequencing to Explore Phylogenomics of Terrestrial Cyanobacteria.</title>
        <authorList>
            <person name="Ward R.D."/>
            <person name="Stajich J.E."/>
            <person name="Johansen J.R."/>
            <person name="Huntemann M."/>
            <person name="Clum A."/>
            <person name="Foster B."/>
            <person name="Foster B."/>
            <person name="Roux S."/>
            <person name="Palaniappan K."/>
            <person name="Varghese N."/>
            <person name="Mukherjee S."/>
            <person name="Reddy T.B.K."/>
            <person name="Daum C."/>
            <person name="Copeland A."/>
            <person name="Chen I.A."/>
            <person name="Ivanova N.N."/>
            <person name="Kyrpides N.C."/>
            <person name="Shapiro N."/>
            <person name="Eloe-Fadrosh E.A."/>
            <person name="Pietrasiak N."/>
        </authorList>
    </citation>
    <scope>NUCLEOTIDE SEQUENCE</scope>
    <source>
        <strain evidence="10">GSE-NOS-MK-12-04C</strain>
    </source>
</reference>